<dbReference type="Gene3D" id="2.60.120.650">
    <property type="entry name" value="Cupin"/>
    <property type="match status" value="1"/>
</dbReference>
<dbReference type="InterPro" id="IPR003347">
    <property type="entry name" value="JmjC_dom"/>
</dbReference>
<dbReference type="SUPFAM" id="SSF51197">
    <property type="entry name" value="Clavaminate synthase-like"/>
    <property type="match status" value="1"/>
</dbReference>
<evidence type="ECO:0000313" key="11">
    <source>
        <dbReference type="Proteomes" id="UP000822688"/>
    </source>
</evidence>
<dbReference type="GO" id="GO:0005634">
    <property type="term" value="C:nucleus"/>
    <property type="evidence" value="ECO:0007669"/>
    <property type="project" value="UniProtKB-SubCell"/>
</dbReference>
<reference evidence="10" key="1">
    <citation type="submission" date="2020-06" db="EMBL/GenBank/DDBJ databases">
        <title>WGS assembly of Ceratodon purpureus strain R40.</title>
        <authorList>
            <person name="Carey S.B."/>
            <person name="Jenkins J."/>
            <person name="Shu S."/>
            <person name="Lovell J.T."/>
            <person name="Sreedasyam A."/>
            <person name="Maumus F."/>
            <person name="Tiley G.P."/>
            <person name="Fernandez-Pozo N."/>
            <person name="Barry K."/>
            <person name="Chen C."/>
            <person name="Wang M."/>
            <person name="Lipzen A."/>
            <person name="Daum C."/>
            <person name="Saski C.A."/>
            <person name="Payton A.C."/>
            <person name="Mcbreen J.C."/>
            <person name="Conrad R.E."/>
            <person name="Kollar L.M."/>
            <person name="Olsson S."/>
            <person name="Huttunen S."/>
            <person name="Landis J.B."/>
            <person name="Wickett N.J."/>
            <person name="Johnson M.G."/>
            <person name="Rensing S.A."/>
            <person name="Grimwood J."/>
            <person name="Schmutz J."/>
            <person name="Mcdaniel S.F."/>
        </authorList>
    </citation>
    <scope>NUCLEOTIDE SEQUENCE</scope>
    <source>
        <strain evidence="10">R40</strain>
    </source>
</reference>
<evidence type="ECO:0000256" key="7">
    <source>
        <dbReference type="ARBA" id="ARBA00023004"/>
    </source>
</evidence>
<dbReference type="FunFam" id="2.60.120.650:FF:000029">
    <property type="entry name" value="lysine-specific demethylase JMJ30"/>
    <property type="match status" value="1"/>
</dbReference>
<evidence type="ECO:0000256" key="4">
    <source>
        <dbReference type="ARBA" id="ARBA00022723"/>
    </source>
</evidence>
<dbReference type="GO" id="GO:0051213">
    <property type="term" value="F:dioxygenase activity"/>
    <property type="evidence" value="ECO:0007669"/>
    <property type="project" value="UniProtKB-KW"/>
</dbReference>
<feature type="domain" description="JmjC" evidence="9">
    <location>
        <begin position="264"/>
        <end position="418"/>
    </location>
</feature>
<dbReference type="PROSITE" id="PS51184">
    <property type="entry name" value="JMJC"/>
    <property type="match status" value="1"/>
</dbReference>
<comment type="similarity">
    <text evidence="3">Belongs to the JARID1 histone demethylase family.</text>
</comment>
<keyword evidence="6" id="KW-0560">Oxidoreductase</keyword>
<evidence type="ECO:0000256" key="5">
    <source>
        <dbReference type="ARBA" id="ARBA00022964"/>
    </source>
</evidence>
<sequence length="418" mass="46962">MPPVADSQVLQFLNQVRNEGGVVYAGLAEKAWRGADEEAAEAAYELAWEELHAGPWQNVPLVWRDAFSLSCLSLASCHYRANRPIEALKVLDLGVIMGGPRFRKEIDSSLHSISFATGTAKGFETSNGVHQGSRPQVALPNVQDVQLRKKIEGRLLHEELNALPAGSLRGILVEQRSCPSLENFLREYFLPGVPAILTDSINHWPAMKNWSNIAYLQSVAGHRTVPVEVGEHYLATDWKQELMTLSQFLERSLSHSHAQATTRPYLAQHPLFEQIPELKADIVIPDYCSIGGGDLQSINAWLGPAGTITPLHHDPHHNLLAQVVGRKYVRLYTPEDSPRLYPYTEKMLCNSSQVDLTNVDLLKFPNFENLKFVDCILEEGQMLYIPPKWWHYVQSLTPSFSVSFWWSTQPDDDDSDSS</sequence>
<evidence type="ECO:0000256" key="1">
    <source>
        <dbReference type="ARBA" id="ARBA00001954"/>
    </source>
</evidence>
<dbReference type="Pfam" id="PF13621">
    <property type="entry name" value="Cupin_8"/>
    <property type="match status" value="1"/>
</dbReference>
<dbReference type="GO" id="GO:0046872">
    <property type="term" value="F:metal ion binding"/>
    <property type="evidence" value="ECO:0007669"/>
    <property type="project" value="UniProtKB-KW"/>
</dbReference>
<evidence type="ECO:0000256" key="2">
    <source>
        <dbReference type="ARBA" id="ARBA00004123"/>
    </source>
</evidence>
<dbReference type="Pfam" id="PF24472">
    <property type="entry name" value="ARM_KDM8_N"/>
    <property type="match status" value="1"/>
</dbReference>
<keyword evidence="7" id="KW-0408">Iron</keyword>
<gene>
    <name evidence="10" type="ORF">KC19_2G089500</name>
</gene>
<proteinExistence type="inferred from homology"/>
<name>A0A8T0IRQ4_CERPU</name>
<accession>A0A8T0IRQ4</accession>
<organism evidence="10 11">
    <name type="scientific">Ceratodon purpureus</name>
    <name type="common">Fire moss</name>
    <name type="synonym">Dicranum purpureum</name>
    <dbReference type="NCBI Taxonomy" id="3225"/>
    <lineage>
        <taxon>Eukaryota</taxon>
        <taxon>Viridiplantae</taxon>
        <taxon>Streptophyta</taxon>
        <taxon>Embryophyta</taxon>
        <taxon>Bryophyta</taxon>
        <taxon>Bryophytina</taxon>
        <taxon>Bryopsida</taxon>
        <taxon>Dicranidae</taxon>
        <taxon>Pseudoditrichales</taxon>
        <taxon>Ditrichaceae</taxon>
        <taxon>Ceratodon</taxon>
    </lineage>
</organism>
<evidence type="ECO:0000256" key="8">
    <source>
        <dbReference type="ARBA" id="ARBA00023242"/>
    </source>
</evidence>
<dbReference type="AlphaFoldDB" id="A0A8T0IRQ4"/>
<keyword evidence="5" id="KW-0223">Dioxygenase</keyword>
<protein>
    <recommendedName>
        <fullName evidence="9">JmjC domain-containing protein</fullName>
    </recommendedName>
</protein>
<evidence type="ECO:0000256" key="3">
    <source>
        <dbReference type="ARBA" id="ARBA00006801"/>
    </source>
</evidence>
<dbReference type="Proteomes" id="UP000822688">
    <property type="component" value="Chromosome 2"/>
</dbReference>
<dbReference type="InterPro" id="IPR056520">
    <property type="entry name" value="ARM_KDM8_N"/>
</dbReference>
<comment type="cofactor">
    <cofactor evidence="1">
        <name>Fe(2+)</name>
        <dbReference type="ChEBI" id="CHEBI:29033"/>
    </cofactor>
</comment>
<dbReference type="PANTHER" id="PTHR12461">
    <property type="entry name" value="HYPOXIA-INDUCIBLE FACTOR 1 ALPHA INHIBITOR-RELATED"/>
    <property type="match status" value="1"/>
</dbReference>
<evidence type="ECO:0000313" key="10">
    <source>
        <dbReference type="EMBL" id="KAG0586420.1"/>
    </source>
</evidence>
<keyword evidence="4" id="KW-0479">Metal-binding</keyword>
<keyword evidence="11" id="KW-1185">Reference proteome</keyword>
<dbReference type="SMART" id="SM00558">
    <property type="entry name" value="JmjC"/>
    <property type="match status" value="1"/>
</dbReference>
<evidence type="ECO:0000256" key="6">
    <source>
        <dbReference type="ARBA" id="ARBA00023002"/>
    </source>
</evidence>
<evidence type="ECO:0000259" key="9">
    <source>
        <dbReference type="PROSITE" id="PS51184"/>
    </source>
</evidence>
<comment type="caution">
    <text evidence="10">The sequence shown here is derived from an EMBL/GenBank/DDBJ whole genome shotgun (WGS) entry which is preliminary data.</text>
</comment>
<dbReference type="EMBL" id="CM026422">
    <property type="protein sequence ID" value="KAG0586420.1"/>
    <property type="molecule type" value="Genomic_DNA"/>
</dbReference>
<dbReference type="PANTHER" id="PTHR12461:SF105">
    <property type="entry name" value="HYPOXIA-INDUCIBLE FACTOR 1-ALPHA INHIBITOR"/>
    <property type="match status" value="1"/>
</dbReference>
<dbReference type="InterPro" id="IPR041667">
    <property type="entry name" value="Cupin_8"/>
</dbReference>
<comment type="subcellular location">
    <subcellularLocation>
        <location evidence="2">Nucleus</location>
    </subcellularLocation>
</comment>
<keyword evidence="8" id="KW-0539">Nucleus</keyword>